<dbReference type="AlphaFoldDB" id="A0AAD9FVI8"/>
<accession>A0AAD9FVI8</accession>
<evidence type="ECO:0000313" key="15">
    <source>
        <dbReference type="EMBL" id="KAK1927045.1"/>
    </source>
</evidence>
<dbReference type="GO" id="GO:0045041">
    <property type="term" value="P:protein import into mitochondrial intermembrane space"/>
    <property type="evidence" value="ECO:0007669"/>
    <property type="project" value="InterPro"/>
</dbReference>
<evidence type="ECO:0000256" key="1">
    <source>
        <dbReference type="ARBA" id="ARBA00001973"/>
    </source>
</evidence>
<reference evidence="15" key="1">
    <citation type="submission" date="2023-02" db="EMBL/GenBank/DDBJ databases">
        <title>Identification and recombinant expression of a fungal hydrolase from Papiliotrema laurentii that hydrolyzes apple cutin and clears colloidal polyester polyurethane.</title>
        <authorList>
            <consortium name="DOE Joint Genome Institute"/>
            <person name="Roman V.A."/>
            <person name="Bojanowski C."/>
            <person name="Crable B.R."/>
            <person name="Wagner D.N."/>
            <person name="Hung C.S."/>
            <person name="Nadeau L.J."/>
            <person name="Schratz L."/>
            <person name="Haridas S."/>
            <person name="Pangilinan J."/>
            <person name="Lipzen A."/>
            <person name="Na H."/>
            <person name="Yan M."/>
            <person name="Ng V."/>
            <person name="Grigoriev I.V."/>
            <person name="Spatafora J.W."/>
            <person name="Barlow D."/>
            <person name="Biffinger J."/>
            <person name="Kelley-Loughnane N."/>
            <person name="Varaljay V.A."/>
            <person name="Crookes-Goodson W.J."/>
        </authorList>
    </citation>
    <scope>NUCLEOTIDE SEQUENCE</scope>
    <source>
        <strain evidence="15">5307AH</strain>
    </source>
</reference>
<comment type="subcellular location">
    <subcellularLocation>
        <location evidence="2">Mitochondrion inner membrane</location>
        <topology evidence="2">Single-pass type II membrane protein</topology>
        <orientation evidence="2">Intermembrane side</orientation>
    </subcellularLocation>
</comment>
<protein>
    <recommendedName>
        <fullName evidence="3">Mitochondrial intermembrane space import and assembly protein 40</fullName>
    </recommendedName>
    <alternativeName>
        <fullName evidence="11">Mitochondrial import inner membrane translocase TIM40</fullName>
    </alternativeName>
</protein>
<evidence type="ECO:0000256" key="9">
    <source>
        <dbReference type="ARBA" id="ARBA00023157"/>
    </source>
</evidence>
<dbReference type="GO" id="GO:0005758">
    <property type="term" value="C:mitochondrial intermembrane space"/>
    <property type="evidence" value="ECO:0007669"/>
    <property type="project" value="TreeGrafter"/>
</dbReference>
<keyword evidence="4" id="KW-0813">Transport</keyword>
<keyword evidence="6" id="KW-0560">Oxidoreductase</keyword>
<evidence type="ECO:0000256" key="11">
    <source>
        <dbReference type="ARBA" id="ARBA00033150"/>
    </source>
</evidence>
<feature type="transmembrane region" description="Helical" evidence="13">
    <location>
        <begin position="37"/>
        <end position="56"/>
    </location>
</feature>
<dbReference type="EMBL" id="JAODAN010000001">
    <property type="protein sequence ID" value="KAK1927045.1"/>
    <property type="molecule type" value="Genomic_DNA"/>
</dbReference>
<evidence type="ECO:0000256" key="8">
    <source>
        <dbReference type="ARBA" id="ARBA00023128"/>
    </source>
</evidence>
<gene>
    <name evidence="15" type="ORF">DB88DRAFT_476497</name>
</gene>
<evidence type="ECO:0000256" key="3">
    <source>
        <dbReference type="ARBA" id="ARBA00013714"/>
    </source>
</evidence>
<keyword evidence="13" id="KW-1133">Transmembrane helix</keyword>
<evidence type="ECO:0000256" key="13">
    <source>
        <dbReference type="SAM" id="Phobius"/>
    </source>
</evidence>
<dbReference type="PROSITE" id="PS51808">
    <property type="entry name" value="CHCH"/>
    <property type="match status" value="1"/>
</dbReference>
<keyword evidence="9" id="KW-1015">Disulfide bond</keyword>
<dbReference type="Pfam" id="PF06747">
    <property type="entry name" value="CHCH"/>
    <property type="match status" value="1"/>
</dbReference>
<evidence type="ECO:0000256" key="12">
    <source>
        <dbReference type="SAM" id="MobiDB-lite"/>
    </source>
</evidence>
<dbReference type="GO" id="GO:0015035">
    <property type="term" value="F:protein-disulfide reductase activity"/>
    <property type="evidence" value="ECO:0007669"/>
    <property type="project" value="InterPro"/>
</dbReference>
<proteinExistence type="predicted"/>
<dbReference type="InterPro" id="IPR010625">
    <property type="entry name" value="CHCH"/>
</dbReference>
<feature type="region of interest" description="Disordered" evidence="12">
    <location>
        <begin position="92"/>
        <end position="143"/>
    </location>
</feature>
<feature type="domain" description="CHCH" evidence="14">
    <location>
        <begin position="164"/>
        <end position="199"/>
    </location>
</feature>
<keyword evidence="7" id="KW-0811">Translocation</keyword>
<evidence type="ECO:0000256" key="6">
    <source>
        <dbReference type="ARBA" id="ARBA00023002"/>
    </source>
</evidence>
<keyword evidence="16" id="KW-1185">Reference proteome</keyword>
<name>A0AAD9FVI8_PAPLA</name>
<dbReference type="GO" id="GO:0005743">
    <property type="term" value="C:mitochondrial inner membrane"/>
    <property type="evidence" value="ECO:0007669"/>
    <property type="project" value="UniProtKB-SubCell"/>
</dbReference>
<evidence type="ECO:0000256" key="2">
    <source>
        <dbReference type="ARBA" id="ARBA00004164"/>
    </source>
</evidence>
<evidence type="ECO:0000259" key="14">
    <source>
        <dbReference type="Pfam" id="PF06747"/>
    </source>
</evidence>
<dbReference type="InterPro" id="IPR039289">
    <property type="entry name" value="CHCHD4"/>
</dbReference>
<evidence type="ECO:0000256" key="4">
    <source>
        <dbReference type="ARBA" id="ARBA00022448"/>
    </source>
</evidence>
<evidence type="ECO:0000256" key="10">
    <source>
        <dbReference type="ARBA" id="ARBA00023284"/>
    </source>
</evidence>
<keyword evidence="13" id="KW-0472">Membrane</keyword>
<keyword evidence="5" id="KW-0653">Protein transport</keyword>
<dbReference type="PANTHER" id="PTHR21622:SF0">
    <property type="entry name" value="COILED-COIL-HELIX-COILED-COIL-HELIX DOMAIN CONTAINING 4"/>
    <property type="match status" value="1"/>
</dbReference>
<comment type="caution">
    <text evidence="15">The sequence shown here is derived from an EMBL/GenBank/DDBJ whole genome shotgun (WGS) entry which is preliminary data.</text>
</comment>
<dbReference type="Gene3D" id="1.10.287.2900">
    <property type="match status" value="1"/>
</dbReference>
<comment type="cofactor">
    <cofactor evidence="1">
        <name>Cu(2+)</name>
        <dbReference type="ChEBI" id="CHEBI:29036"/>
    </cofactor>
</comment>
<organism evidence="15 16">
    <name type="scientific">Papiliotrema laurentii</name>
    <name type="common">Cryptococcus laurentii</name>
    <dbReference type="NCBI Taxonomy" id="5418"/>
    <lineage>
        <taxon>Eukaryota</taxon>
        <taxon>Fungi</taxon>
        <taxon>Dikarya</taxon>
        <taxon>Basidiomycota</taxon>
        <taxon>Agaricomycotina</taxon>
        <taxon>Tremellomycetes</taxon>
        <taxon>Tremellales</taxon>
        <taxon>Rhynchogastremaceae</taxon>
        <taxon>Papiliotrema</taxon>
    </lineage>
</organism>
<feature type="compositionally biased region" description="Basic and acidic residues" evidence="12">
    <location>
        <begin position="114"/>
        <end position="136"/>
    </location>
</feature>
<evidence type="ECO:0000256" key="7">
    <source>
        <dbReference type="ARBA" id="ARBA00023010"/>
    </source>
</evidence>
<keyword evidence="13" id="KW-0812">Transmembrane</keyword>
<evidence type="ECO:0000256" key="5">
    <source>
        <dbReference type="ARBA" id="ARBA00022927"/>
    </source>
</evidence>
<sequence length="208" mass="22627">MLRQSLQPLRATLRTSLRQRAARYSTETSPKQSTNPLIPILGVGAVVIGGMVYFGVPLKHDLADRAADAKVGQAKPSTLRASDVRTDVKTSVLDQDSLKKPLHKASSDGATPSIHEERKSSPVPETVEKKAEEAKEPAQSAFNEETGEINWDCPCLGGMADGPCGEQFKAAFSCFVYSEQEPKGVECVDKFKAMQDCFREHPDVYGEG</sequence>
<keyword evidence="10" id="KW-0676">Redox-active center</keyword>
<keyword evidence="8" id="KW-0496">Mitochondrion</keyword>
<dbReference type="Proteomes" id="UP001182556">
    <property type="component" value="Unassembled WGS sequence"/>
</dbReference>
<evidence type="ECO:0000313" key="16">
    <source>
        <dbReference type="Proteomes" id="UP001182556"/>
    </source>
</evidence>
<dbReference type="PANTHER" id="PTHR21622">
    <property type="entry name" value="COILED-COIL-HELIX-COILED-COIL-HELIX DOMAIN CONTAINING 4"/>
    <property type="match status" value="1"/>
</dbReference>